<reference evidence="3" key="1">
    <citation type="journal article" date="2019" name="Int. J. Syst. Evol. Microbiol.">
        <title>The Global Catalogue of Microorganisms (GCM) 10K type strain sequencing project: providing services to taxonomists for standard genome sequencing and annotation.</title>
        <authorList>
            <consortium name="The Broad Institute Genomics Platform"/>
            <consortium name="The Broad Institute Genome Sequencing Center for Infectious Disease"/>
            <person name="Wu L."/>
            <person name="Ma J."/>
        </authorList>
    </citation>
    <scope>NUCLEOTIDE SEQUENCE [LARGE SCALE GENOMIC DNA]</scope>
    <source>
        <strain evidence="3">NBRC 108725</strain>
    </source>
</reference>
<feature type="region of interest" description="Disordered" evidence="1">
    <location>
        <begin position="76"/>
        <end position="95"/>
    </location>
</feature>
<evidence type="ECO:0000313" key="2">
    <source>
        <dbReference type="EMBL" id="BDZ44159.1"/>
    </source>
</evidence>
<protein>
    <submittedName>
        <fullName evidence="2">Uncharacterized protein</fullName>
    </submittedName>
</protein>
<feature type="compositionally biased region" description="Low complexity" evidence="1">
    <location>
        <begin position="116"/>
        <end position="126"/>
    </location>
</feature>
<evidence type="ECO:0000313" key="3">
    <source>
        <dbReference type="Proteomes" id="UP001321498"/>
    </source>
</evidence>
<gene>
    <name evidence="2" type="ORF">GCM10025866_00680</name>
</gene>
<name>A0ABM8G7L6_9MICO</name>
<sequence>MRQQQEASRERCDEDDRAAHQGEGARTGRSRGCVALRGGRVGIVLGVVGQGSEAVSPVTCSRAGSTWVGVGAAEVSSRAGSPNENGPCEVQEASPTSAAAAGMRLSGSIAVIEASSAASAGVSPSGRRGGRTVRAASTSPRVPGNG</sequence>
<keyword evidence="3" id="KW-1185">Reference proteome</keyword>
<dbReference type="EMBL" id="AP027731">
    <property type="protein sequence ID" value="BDZ44159.1"/>
    <property type="molecule type" value="Genomic_DNA"/>
</dbReference>
<feature type="region of interest" description="Disordered" evidence="1">
    <location>
        <begin position="116"/>
        <end position="146"/>
    </location>
</feature>
<evidence type="ECO:0000256" key="1">
    <source>
        <dbReference type="SAM" id="MobiDB-lite"/>
    </source>
</evidence>
<dbReference type="Proteomes" id="UP001321498">
    <property type="component" value="Chromosome"/>
</dbReference>
<feature type="compositionally biased region" description="Basic and acidic residues" evidence="1">
    <location>
        <begin position="7"/>
        <end position="20"/>
    </location>
</feature>
<feature type="region of interest" description="Disordered" evidence="1">
    <location>
        <begin position="1"/>
        <end position="31"/>
    </location>
</feature>
<proteinExistence type="predicted"/>
<accession>A0ABM8G7L6</accession>
<organism evidence="2 3">
    <name type="scientific">Naasia aerilata</name>
    <dbReference type="NCBI Taxonomy" id="1162966"/>
    <lineage>
        <taxon>Bacteria</taxon>
        <taxon>Bacillati</taxon>
        <taxon>Actinomycetota</taxon>
        <taxon>Actinomycetes</taxon>
        <taxon>Micrococcales</taxon>
        <taxon>Microbacteriaceae</taxon>
        <taxon>Naasia</taxon>
    </lineage>
</organism>